<dbReference type="PROSITE" id="PS50977">
    <property type="entry name" value="HTH_TETR_2"/>
    <property type="match status" value="1"/>
</dbReference>
<dbReference type="EMBL" id="JBHSPR010000097">
    <property type="protein sequence ID" value="MFC6023586.1"/>
    <property type="molecule type" value="Genomic_DNA"/>
</dbReference>
<dbReference type="PANTHER" id="PTHR30055:SF238">
    <property type="entry name" value="MYCOFACTOCIN BIOSYNTHESIS TRANSCRIPTIONAL REGULATOR MFTR-RELATED"/>
    <property type="match status" value="1"/>
</dbReference>
<proteinExistence type="predicted"/>
<name>A0ABW1KPH8_9ACTN</name>
<gene>
    <name evidence="6" type="ORF">ACFP2T_46455</name>
</gene>
<evidence type="ECO:0000256" key="3">
    <source>
        <dbReference type="ARBA" id="ARBA00023163"/>
    </source>
</evidence>
<keyword evidence="2 4" id="KW-0238">DNA-binding</keyword>
<keyword evidence="1" id="KW-0805">Transcription regulation</keyword>
<dbReference type="InterPro" id="IPR009057">
    <property type="entry name" value="Homeodomain-like_sf"/>
</dbReference>
<dbReference type="Proteomes" id="UP001596203">
    <property type="component" value="Unassembled WGS sequence"/>
</dbReference>
<dbReference type="InterPro" id="IPR041347">
    <property type="entry name" value="MftR_C"/>
</dbReference>
<feature type="DNA-binding region" description="H-T-H motif" evidence="4">
    <location>
        <begin position="34"/>
        <end position="53"/>
    </location>
</feature>
<evidence type="ECO:0000259" key="5">
    <source>
        <dbReference type="PROSITE" id="PS50977"/>
    </source>
</evidence>
<dbReference type="Gene3D" id="1.10.357.10">
    <property type="entry name" value="Tetracycline Repressor, domain 2"/>
    <property type="match status" value="1"/>
</dbReference>
<dbReference type="SUPFAM" id="SSF46689">
    <property type="entry name" value="Homeodomain-like"/>
    <property type="match status" value="1"/>
</dbReference>
<evidence type="ECO:0000256" key="4">
    <source>
        <dbReference type="PROSITE-ProRule" id="PRU00335"/>
    </source>
</evidence>
<protein>
    <submittedName>
        <fullName evidence="6">TetR family transcriptional regulator</fullName>
    </submittedName>
</protein>
<dbReference type="Pfam" id="PF17754">
    <property type="entry name" value="TetR_C_14"/>
    <property type="match status" value="1"/>
</dbReference>
<accession>A0ABW1KPH8</accession>
<dbReference type="Pfam" id="PF00440">
    <property type="entry name" value="TetR_N"/>
    <property type="match status" value="1"/>
</dbReference>
<evidence type="ECO:0000313" key="6">
    <source>
        <dbReference type="EMBL" id="MFC6023586.1"/>
    </source>
</evidence>
<keyword evidence="3" id="KW-0804">Transcription</keyword>
<comment type="caution">
    <text evidence="6">The sequence shown here is derived from an EMBL/GenBank/DDBJ whole genome shotgun (WGS) entry which is preliminary data.</text>
</comment>
<evidence type="ECO:0000256" key="2">
    <source>
        <dbReference type="ARBA" id="ARBA00023125"/>
    </source>
</evidence>
<dbReference type="InterPro" id="IPR050109">
    <property type="entry name" value="HTH-type_TetR-like_transc_reg"/>
</dbReference>
<dbReference type="RefSeq" id="WP_377434079.1">
    <property type="nucleotide sequence ID" value="NZ_JBHSPR010000097.1"/>
</dbReference>
<evidence type="ECO:0000256" key="1">
    <source>
        <dbReference type="ARBA" id="ARBA00023015"/>
    </source>
</evidence>
<keyword evidence="7" id="KW-1185">Reference proteome</keyword>
<reference evidence="7" key="1">
    <citation type="journal article" date="2019" name="Int. J. Syst. Evol. Microbiol.">
        <title>The Global Catalogue of Microorganisms (GCM) 10K type strain sequencing project: providing services to taxonomists for standard genome sequencing and annotation.</title>
        <authorList>
            <consortium name="The Broad Institute Genomics Platform"/>
            <consortium name="The Broad Institute Genome Sequencing Center for Infectious Disease"/>
            <person name="Wu L."/>
            <person name="Ma J."/>
        </authorList>
    </citation>
    <scope>NUCLEOTIDE SEQUENCE [LARGE SCALE GENOMIC DNA]</scope>
    <source>
        <strain evidence="7">ZS-35-S2</strain>
    </source>
</reference>
<evidence type="ECO:0000313" key="7">
    <source>
        <dbReference type="Proteomes" id="UP001596203"/>
    </source>
</evidence>
<organism evidence="6 7">
    <name type="scientific">Plantactinospora solaniradicis</name>
    <dbReference type="NCBI Taxonomy" id="1723736"/>
    <lineage>
        <taxon>Bacteria</taxon>
        <taxon>Bacillati</taxon>
        <taxon>Actinomycetota</taxon>
        <taxon>Actinomycetes</taxon>
        <taxon>Micromonosporales</taxon>
        <taxon>Micromonosporaceae</taxon>
        <taxon>Plantactinospora</taxon>
    </lineage>
</organism>
<dbReference type="PANTHER" id="PTHR30055">
    <property type="entry name" value="HTH-TYPE TRANSCRIPTIONAL REGULATOR RUTR"/>
    <property type="match status" value="1"/>
</dbReference>
<dbReference type="Gene3D" id="1.10.10.60">
    <property type="entry name" value="Homeodomain-like"/>
    <property type="match status" value="1"/>
</dbReference>
<sequence length="201" mass="21735">MNLGLRERKKMETRQALGYAAMRLAVERGLDNLLVEDIAAAANVSPRTFNNYFSSKYEAICALAVDRAGRAGDALRQRPPSEPFWEAIIGAVLAEYAGMDEAPDPQWTAGVRLVTSSPLLVGEYLKANAVMRQTLAEAIAERLGLDANRDMFPEIVAGAVVAAYEVATDHWLNADPPTALAPSIRQALRQLADGLPIPSSD</sequence>
<feature type="domain" description="HTH tetR-type" evidence="5">
    <location>
        <begin position="11"/>
        <end position="71"/>
    </location>
</feature>
<dbReference type="InterPro" id="IPR001647">
    <property type="entry name" value="HTH_TetR"/>
</dbReference>